<comment type="caution">
    <text evidence="2">The sequence shown here is derived from an EMBL/GenBank/DDBJ whole genome shotgun (WGS) entry which is preliminary data.</text>
</comment>
<evidence type="ECO:0000313" key="2">
    <source>
        <dbReference type="EMBL" id="KAG2286474.1"/>
    </source>
</evidence>
<proteinExistence type="predicted"/>
<dbReference type="Pfam" id="PF13966">
    <property type="entry name" value="zf-RVT"/>
    <property type="match status" value="1"/>
</dbReference>
<keyword evidence="3" id="KW-1185">Reference proteome</keyword>
<dbReference type="OrthoDB" id="1750908at2759"/>
<feature type="domain" description="Reverse transcriptase zinc-binding" evidence="1">
    <location>
        <begin position="36"/>
        <end position="110"/>
    </location>
</feature>
<gene>
    <name evidence="2" type="ORF">Bca52824_046078</name>
</gene>
<dbReference type="AlphaFoldDB" id="A0A8X7RC83"/>
<dbReference type="EMBL" id="JAAMPC010000010">
    <property type="protein sequence ID" value="KAG2286474.1"/>
    <property type="molecule type" value="Genomic_DNA"/>
</dbReference>
<accession>A0A8X7RC83</accession>
<dbReference type="InterPro" id="IPR026960">
    <property type="entry name" value="RVT-Znf"/>
</dbReference>
<sequence length="136" mass="15664">MAKQGLLGWHYNDSGIYTVKSGYWLATHLPNQEIIQPTYGNTTIKKKLWKTQMPSKIHHFLWKASSRSLPKGSNLKRRHVTNQDQCCRCCSSEETEKHILFDCPYAQQIWRASGISNMILTDTSATLEEMMEACLQ</sequence>
<evidence type="ECO:0000313" key="3">
    <source>
        <dbReference type="Proteomes" id="UP000886595"/>
    </source>
</evidence>
<reference evidence="2 3" key="1">
    <citation type="submission" date="2020-02" db="EMBL/GenBank/DDBJ databases">
        <authorList>
            <person name="Ma Q."/>
            <person name="Huang Y."/>
            <person name="Song X."/>
            <person name="Pei D."/>
        </authorList>
    </citation>
    <scope>NUCLEOTIDE SEQUENCE [LARGE SCALE GENOMIC DNA]</scope>
    <source>
        <strain evidence="2">Sxm20200214</strain>
        <tissue evidence="2">Leaf</tissue>
    </source>
</reference>
<evidence type="ECO:0000259" key="1">
    <source>
        <dbReference type="Pfam" id="PF13966"/>
    </source>
</evidence>
<name>A0A8X7RC83_BRACI</name>
<dbReference type="Proteomes" id="UP000886595">
    <property type="component" value="Unassembled WGS sequence"/>
</dbReference>
<protein>
    <recommendedName>
        <fullName evidence="1">Reverse transcriptase zinc-binding domain-containing protein</fullName>
    </recommendedName>
</protein>
<organism evidence="2 3">
    <name type="scientific">Brassica carinata</name>
    <name type="common">Ethiopian mustard</name>
    <name type="synonym">Abyssinian cabbage</name>
    <dbReference type="NCBI Taxonomy" id="52824"/>
    <lineage>
        <taxon>Eukaryota</taxon>
        <taxon>Viridiplantae</taxon>
        <taxon>Streptophyta</taxon>
        <taxon>Embryophyta</taxon>
        <taxon>Tracheophyta</taxon>
        <taxon>Spermatophyta</taxon>
        <taxon>Magnoliopsida</taxon>
        <taxon>eudicotyledons</taxon>
        <taxon>Gunneridae</taxon>
        <taxon>Pentapetalae</taxon>
        <taxon>rosids</taxon>
        <taxon>malvids</taxon>
        <taxon>Brassicales</taxon>
        <taxon>Brassicaceae</taxon>
        <taxon>Brassiceae</taxon>
        <taxon>Brassica</taxon>
    </lineage>
</organism>